<dbReference type="AlphaFoldDB" id="A0A1C7MJU2"/>
<organism evidence="1 2">
    <name type="scientific">Grifola frondosa</name>
    <name type="common">Maitake</name>
    <name type="synonym">Polyporus frondosus</name>
    <dbReference type="NCBI Taxonomy" id="5627"/>
    <lineage>
        <taxon>Eukaryota</taxon>
        <taxon>Fungi</taxon>
        <taxon>Dikarya</taxon>
        <taxon>Basidiomycota</taxon>
        <taxon>Agaricomycotina</taxon>
        <taxon>Agaricomycetes</taxon>
        <taxon>Polyporales</taxon>
        <taxon>Grifolaceae</taxon>
        <taxon>Grifola</taxon>
    </lineage>
</organism>
<comment type="caution">
    <text evidence="1">The sequence shown here is derived from an EMBL/GenBank/DDBJ whole genome shotgun (WGS) entry which is preliminary data.</text>
</comment>
<reference evidence="1 2" key="1">
    <citation type="submission" date="2016-03" db="EMBL/GenBank/DDBJ databases">
        <title>Whole genome sequencing of Grifola frondosa 9006-11.</title>
        <authorList>
            <person name="Min B."/>
            <person name="Park H."/>
            <person name="Kim J.-G."/>
            <person name="Cho H."/>
            <person name="Oh Y.-L."/>
            <person name="Kong W.-S."/>
            <person name="Choi I.-G."/>
        </authorList>
    </citation>
    <scope>NUCLEOTIDE SEQUENCE [LARGE SCALE GENOMIC DNA]</scope>
    <source>
        <strain evidence="1 2">9006-11</strain>
    </source>
</reference>
<dbReference type="EMBL" id="LUGG01000003">
    <property type="protein sequence ID" value="OBZ77163.1"/>
    <property type="molecule type" value="Genomic_DNA"/>
</dbReference>
<protein>
    <submittedName>
        <fullName evidence="1">Uncharacterized protein</fullName>
    </submittedName>
</protein>
<sequence length="177" mass="20076">MLCVVDNVDTSQIEYVSTSGAPWSFVQDPLGNSLSKIDGLGSAVLRFTGSSVTVYGAVMPTGSNNGTMIRSQYTLDQQTPNTSAQPTDWVWTEQNESLFWTSGNISYGDHILVINVTQASTFAPYYLDYYHVHLRRYILVFLVFDLEYRYHNEHNEHNEHDGNWFADNIHHVCCGKI</sequence>
<accession>A0A1C7MJU2</accession>
<dbReference type="Gene3D" id="2.60.120.260">
    <property type="entry name" value="Galactose-binding domain-like"/>
    <property type="match status" value="1"/>
</dbReference>
<gene>
    <name evidence="1" type="ORF">A0H81_03865</name>
</gene>
<dbReference type="OrthoDB" id="2804599at2759"/>
<dbReference type="Proteomes" id="UP000092993">
    <property type="component" value="Unassembled WGS sequence"/>
</dbReference>
<keyword evidence="2" id="KW-1185">Reference proteome</keyword>
<proteinExistence type="predicted"/>
<name>A0A1C7MJU2_GRIFR</name>
<evidence type="ECO:0000313" key="2">
    <source>
        <dbReference type="Proteomes" id="UP000092993"/>
    </source>
</evidence>
<evidence type="ECO:0000313" key="1">
    <source>
        <dbReference type="EMBL" id="OBZ77163.1"/>
    </source>
</evidence>